<keyword evidence="4" id="KW-1185">Reference proteome</keyword>
<evidence type="ECO:0000259" key="2">
    <source>
        <dbReference type="Pfam" id="PF07883"/>
    </source>
</evidence>
<dbReference type="PANTHER" id="PTHR35848:SF6">
    <property type="entry name" value="CUPIN TYPE-2 DOMAIN-CONTAINING PROTEIN"/>
    <property type="match status" value="1"/>
</dbReference>
<dbReference type="EMBL" id="JACOGI010000001">
    <property type="protein sequence ID" value="MBC3515573.1"/>
    <property type="molecule type" value="Genomic_DNA"/>
</dbReference>
<gene>
    <name evidence="3" type="ORF">H8K20_04055</name>
</gene>
<dbReference type="RefSeq" id="WP_186487549.1">
    <property type="nucleotide sequence ID" value="NZ_JACOGI010000001.1"/>
</dbReference>
<feature type="domain" description="Cupin type-2" evidence="2">
    <location>
        <begin position="71"/>
        <end position="120"/>
    </location>
</feature>
<protein>
    <recommendedName>
        <fullName evidence="2">Cupin type-2 domain-containing protein</fullName>
    </recommendedName>
</protein>
<sequence>MYRVMDTDVGKDLVTGQYVEAARWAASPSFDGCPINRGNLGKTIFDEDKMSLMRAIQGAGVSSPSLPGYVYHENRSEIEYALTGRGCQYYPDGSTHQVQAGDCMFHAEGQPHRLKNMTDVGIELCIGVNGSATERFPGQLGADRGRWDQNEYYCRDGGYRIAHRGQGQVYQLWGGAATVEAVLETPGLSSGRVVAQPAASQRGGFYVSRNADEMALVTAGAGLLIFPDEVFALQKDIAYYIFADQPYKIVATGDRPLHMLAYWSASAIANVQCAPALLTEKK</sequence>
<proteinExistence type="predicted"/>
<comment type="caution">
    <text evidence="3">The sequence shown here is derived from an EMBL/GenBank/DDBJ whole genome shotgun (WGS) entry which is preliminary data.</text>
</comment>
<dbReference type="Pfam" id="PF07883">
    <property type="entry name" value="Cupin_2"/>
    <property type="match status" value="1"/>
</dbReference>
<keyword evidence="1" id="KW-0479">Metal-binding</keyword>
<accession>A0A8J6IPI5</accession>
<reference evidence="3" key="1">
    <citation type="submission" date="2020-08" db="EMBL/GenBank/DDBJ databases">
        <authorList>
            <person name="Liu C."/>
            <person name="Sun Q."/>
        </authorList>
    </citation>
    <scope>NUCLEOTIDE SEQUENCE</scope>
    <source>
        <strain evidence="3">NSJ-65</strain>
    </source>
</reference>
<dbReference type="Proteomes" id="UP000597668">
    <property type="component" value="Unassembled WGS sequence"/>
</dbReference>
<dbReference type="PANTHER" id="PTHR35848">
    <property type="entry name" value="OXALATE-BINDING PROTEIN"/>
    <property type="match status" value="1"/>
</dbReference>
<dbReference type="InterPro" id="IPR011051">
    <property type="entry name" value="RmlC_Cupin_sf"/>
</dbReference>
<dbReference type="InterPro" id="IPR014710">
    <property type="entry name" value="RmlC-like_jellyroll"/>
</dbReference>
<name>A0A8J6IPI5_9FIRM</name>
<dbReference type="GO" id="GO:0046872">
    <property type="term" value="F:metal ion binding"/>
    <property type="evidence" value="ECO:0007669"/>
    <property type="project" value="UniProtKB-KW"/>
</dbReference>
<dbReference type="Gene3D" id="2.60.120.10">
    <property type="entry name" value="Jelly Rolls"/>
    <property type="match status" value="2"/>
</dbReference>
<evidence type="ECO:0000313" key="3">
    <source>
        <dbReference type="EMBL" id="MBC3515573.1"/>
    </source>
</evidence>
<evidence type="ECO:0000313" key="4">
    <source>
        <dbReference type="Proteomes" id="UP000597668"/>
    </source>
</evidence>
<organism evidence="3 4">
    <name type="scientific">Neobittarella massiliensis</name>
    <name type="common">ex Bilen et al. 2018</name>
    <dbReference type="NCBI Taxonomy" id="2041842"/>
    <lineage>
        <taxon>Bacteria</taxon>
        <taxon>Bacillati</taxon>
        <taxon>Bacillota</taxon>
        <taxon>Clostridia</taxon>
        <taxon>Eubacteriales</taxon>
        <taxon>Oscillospiraceae</taxon>
        <taxon>Neobittarella (ex Bilen et al. 2018)</taxon>
    </lineage>
</organism>
<dbReference type="InterPro" id="IPR013096">
    <property type="entry name" value="Cupin_2"/>
</dbReference>
<dbReference type="AlphaFoldDB" id="A0A8J6IPI5"/>
<dbReference type="InterPro" id="IPR051610">
    <property type="entry name" value="GPI/OXD"/>
</dbReference>
<dbReference type="SUPFAM" id="SSF51182">
    <property type="entry name" value="RmlC-like cupins"/>
    <property type="match status" value="1"/>
</dbReference>
<evidence type="ECO:0000256" key="1">
    <source>
        <dbReference type="ARBA" id="ARBA00022723"/>
    </source>
</evidence>